<feature type="transmembrane region" description="Helical" evidence="10">
    <location>
        <begin position="16"/>
        <end position="34"/>
    </location>
</feature>
<dbReference type="Pfam" id="PF02699">
    <property type="entry name" value="YajC"/>
    <property type="match status" value="1"/>
</dbReference>
<evidence type="ECO:0000313" key="12">
    <source>
        <dbReference type="EMBL" id="CAB4858607.1"/>
    </source>
</evidence>
<keyword evidence="6 10" id="KW-1133">Transmembrane helix</keyword>
<dbReference type="EMBL" id="CAFABE010000021">
    <property type="protein sequence ID" value="CAB4824274.1"/>
    <property type="molecule type" value="Genomic_DNA"/>
</dbReference>
<evidence type="ECO:0000313" key="13">
    <source>
        <dbReference type="EMBL" id="CAB5024542.1"/>
    </source>
</evidence>
<evidence type="ECO:0000256" key="4">
    <source>
        <dbReference type="ARBA" id="ARBA00022692"/>
    </source>
</evidence>
<dbReference type="EMBL" id="CAFBPM010000010">
    <property type="protein sequence ID" value="CAB5024542.1"/>
    <property type="molecule type" value="Genomic_DNA"/>
</dbReference>
<dbReference type="EMBL" id="CAFBLT010000001">
    <property type="protein sequence ID" value="CAB4858607.1"/>
    <property type="molecule type" value="Genomic_DNA"/>
</dbReference>
<feature type="compositionally biased region" description="Acidic residues" evidence="9">
    <location>
        <begin position="114"/>
        <end position="126"/>
    </location>
</feature>
<name>A0A6J7R748_9ZZZZ</name>
<dbReference type="InterPro" id="IPR003849">
    <property type="entry name" value="Preprotein_translocase_YajC"/>
</dbReference>
<keyword evidence="5" id="KW-0653">Protein transport</keyword>
<keyword evidence="4 10" id="KW-0812">Transmembrane</keyword>
<proteinExistence type="predicted"/>
<evidence type="ECO:0000256" key="7">
    <source>
        <dbReference type="ARBA" id="ARBA00023010"/>
    </source>
</evidence>
<evidence type="ECO:0000256" key="2">
    <source>
        <dbReference type="ARBA" id="ARBA00022448"/>
    </source>
</evidence>
<comment type="subcellular location">
    <subcellularLocation>
        <location evidence="1">Cell membrane</location>
        <topology evidence="1">Single-pass membrane protein</topology>
    </subcellularLocation>
</comment>
<dbReference type="GO" id="GO:0005886">
    <property type="term" value="C:plasma membrane"/>
    <property type="evidence" value="ECO:0007669"/>
    <property type="project" value="UniProtKB-SubCell"/>
</dbReference>
<protein>
    <submittedName>
        <fullName evidence="13">Unannotated protein</fullName>
    </submittedName>
</protein>
<dbReference type="PANTHER" id="PTHR33909:SF1">
    <property type="entry name" value="SEC TRANSLOCON ACCESSORY COMPLEX SUBUNIT YAJC"/>
    <property type="match status" value="1"/>
</dbReference>
<evidence type="ECO:0000256" key="9">
    <source>
        <dbReference type="SAM" id="MobiDB-lite"/>
    </source>
</evidence>
<dbReference type="SMART" id="SM01323">
    <property type="entry name" value="YajC"/>
    <property type="match status" value="1"/>
</dbReference>
<reference evidence="13" key="1">
    <citation type="submission" date="2020-05" db="EMBL/GenBank/DDBJ databases">
        <authorList>
            <person name="Chiriac C."/>
            <person name="Salcher M."/>
            <person name="Ghai R."/>
            <person name="Kavagutti S V."/>
        </authorList>
    </citation>
    <scope>NUCLEOTIDE SEQUENCE</scope>
</reference>
<dbReference type="NCBIfam" id="TIGR00739">
    <property type="entry name" value="yajC"/>
    <property type="match status" value="1"/>
</dbReference>
<dbReference type="PRINTS" id="PR01853">
    <property type="entry name" value="YAJCTRNLCASE"/>
</dbReference>
<feature type="region of interest" description="Disordered" evidence="9">
    <location>
        <begin position="107"/>
        <end position="126"/>
    </location>
</feature>
<organism evidence="13">
    <name type="scientific">freshwater metagenome</name>
    <dbReference type="NCBI Taxonomy" id="449393"/>
    <lineage>
        <taxon>unclassified sequences</taxon>
        <taxon>metagenomes</taxon>
        <taxon>ecological metagenomes</taxon>
    </lineage>
</organism>
<keyword evidence="3" id="KW-1003">Cell membrane</keyword>
<accession>A0A6J7R748</accession>
<evidence type="ECO:0000256" key="10">
    <source>
        <dbReference type="SAM" id="Phobius"/>
    </source>
</evidence>
<evidence type="ECO:0000256" key="5">
    <source>
        <dbReference type="ARBA" id="ARBA00022927"/>
    </source>
</evidence>
<keyword evidence="2" id="KW-0813">Transport</keyword>
<evidence type="ECO:0000256" key="3">
    <source>
        <dbReference type="ARBA" id="ARBA00022475"/>
    </source>
</evidence>
<dbReference type="AlphaFoldDB" id="A0A6J7R748"/>
<keyword evidence="7" id="KW-0811">Translocation</keyword>
<dbReference type="GO" id="GO:0015031">
    <property type="term" value="P:protein transport"/>
    <property type="evidence" value="ECO:0007669"/>
    <property type="project" value="UniProtKB-KW"/>
</dbReference>
<evidence type="ECO:0000313" key="11">
    <source>
        <dbReference type="EMBL" id="CAB4824274.1"/>
    </source>
</evidence>
<dbReference type="PANTHER" id="PTHR33909">
    <property type="entry name" value="SEC TRANSLOCON ACCESSORY COMPLEX SUBUNIT YAJC"/>
    <property type="match status" value="1"/>
</dbReference>
<gene>
    <name evidence="11" type="ORF">UFOPK3164_00635</name>
    <name evidence="12" type="ORF">UFOPK3427_00042</name>
    <name evidence="13" type="ORF">UFOPK4112_01123</name>
</gene>
<sequence>MTLANLIAANNQSSSSSYFLFILLAIFAGVYFLVLRPRQKKAQQAARTGKVFEIGDDVVTIGGVCGTVVDMSDDKVVLATGLMPGDEGVAGSVTHMTFIRQAIAKKADPPVVDEAPESTEEGDVSS</sequence>
<evidence type="ECO:0000256" key="8">
    <source>
        <dbReference type="ARBA" id="ARBA00023136"/>
    </source>
</evidence>
<evidence type="ECO:0000256" key="6">
    <source>
        <dbReference type="ARBA" id="ARBA00022989"/>
    </source>
</evidence>
<keyword evidence="8 10" id="KW-0472">Membrane</keyword>
<evidence type="ECO:0000256" key="1">
    <source>
        <dbReference type="ARBA" id="ARBA00004162"/>
    </source>
</evidence>